<organism evidence="1 2">
    <name type="scientific">Persea americana</name>
    <name type="common">Avocado</name>
    <dbReference type="NCBI Taxonomy" id="3435"/>
    <lineage>
        <taxon>Eukaryota</taxon>
        <taxon>Viridiplantae</taxon>
        <taxon>Streptophyta</taxon>
        <taxon>Embryophyta</taxon>
        <taxon>Tracheophyta</taxon>
        <taxon>Spermatophyta</taxon>
        <taxon>Magnoliopsida</taxon>
        <taxon>Magnoliidae</taxon>
        <taxon>Laurales</taxon>
        <taxon>Lauraceae</taxon>
        <taxon>Persea</taxon>
    </lineage>
</organism>
<gene>
    <name evidence="1" type="ORF">MRB53_013536</name>
</gene>
<proteinExistence type="predicted"/>
<sequence length="189" mass="22183">MKKVVLDSSPAYVFDEEAKNKFKHQSLMQDFSELEKETEEMMKKLQKAKRKKLRLLAEVRFLRRRYKYLLKNPSQKTPSERLVQPKLPNVQPKLPNIRNQSSLKERNYREKEASIKRTPAIDLNQISRGEETEEFVWEPPRMDKKLERPSAEGDASAGDLKWVCRDVGNGPSRSGKRKISWQDQVALRV</sequence>
<accession>A0ACC2K894</accession>
<comment type="caution">
    <text evidence="1">The sequence shown here is derived from an EMBL/GenBank/DDBJ whole genome shotgun (WGS) entry which is preliminary data.</text>
</comment>
<evidence type="ECO:0000313" key="1">
    <source>
        <dbReference type="EMBL" id="KAJ8617350.1"/>
    </source>
</evidence>
<protein>
    <submittedName>
        <fullName evidence="1">Uncharacterized protein</fullName>
    </submittedName>
</protein>
<dbReference type="EMBL" id="CM056812">
    <property type="protein sequence ID" value="KAJ8617350.1"/>
    <property type="molecule type" value="Genomic_DNA"/>
</dbReference>
<dbReference type="Proteomes" id="UP001234297">
    <property type="component" value="Chromosome 4"/>
</dbReference>
<name>A0ACC2K894_PERAE</name>
<keyword evidence="2" id="KW-1185">Reference proteome</keyword>
<reference evidence="1 2" key="1">
    <citation type="journal article" date="2022" name="Hortic Res">
        <title>A haplotype resolved chromosomal level avocado genome allows analysis of novel avocado genes.</title>
        <authorList>
            <person name="Nath O."/>
            <person name="Fletcher S.J."/>
            <person name="Hayward A."/>
            <person name="Shaw L.M."/>
            <person name="Masouleh A.K."/>
            <person name="Furtado A."/>
            <person name="Henry R.J."/>
            <person name="Mitter N."/>
        </authorList>
    </citation>
    <scope>NUCLEOTIDE SEQUENCE [LARGE SCALE GENOMIC DNA]</scope>
    <source>
        <strain evidence="2">cv. Hass</strain>
    </source>
</reference>
<evidence type="ECO:0000313" key="2">
    <source>
        <dbReference type="Proteomes" id="UP001234297"/>
    </source>
</evidence>